<protein>
    <submittedName>
        <fullName evidence="2">F-box domain, leucine-rich repeat domain superfamily, F-box-like domain superfamily</fullName>
    </submittedName>
</protein>
<dbReference type="InterPro" id="IPR032675">
    <property type="entry name" value="LRR_dom_sf"/>
</dbReference>
<dbReference type="SUPFAM" id="SSF81383">
    <property type="entry name" value="F-box domain"/>
    <property type="match status" value="1"/>
</dbReference>
<dbReference type="AlphaFoldDB" id="A0A9K3DE16"/>
<evidence type="ECO:0000259" key="1">
    <source>
        <dbReference type="PROSITE" id="PS50181"/>
    </source>
</evidence>
<reference evidence="2" key="1">
    <citation type="journal article" date="2017" name="Nature">
        <title>The sunflower genome provides insights into oil metabolism, flowering and Asterid evolution.</title>
        <authorList>
            <person name="Badouin H."/>
            <person name="Gouzy J."/>
            <person name="Grassa C.J."/>
            <person name="Murat F."/>
            <person name="Staton S.E."/>
            <person name="Cottret L."/>
            <person name="Lelandais-Briere C."/>
            <person name="Owens G.L."/>
            <person name="Carrere S."/>
            <person name="Mayjonade B."/>
            <person name="Legrand L."/>
            <person name="Gill N."/>
            <person name="Kane N.C."/>
            <person name="Bowers J.E."/>
            <person name="Hubner S."/>
            <person name="Bellec A."/>
            <person name="Berard A."/>
            <person name="Berges H."/>
            <person name="Blanchet N."/>
            <person name="Boniface M.C."/>
            <person name="Brunel D."/>
            <person name="Catrice O."/>
            <person name="Chaidir N."/>
            <person name="Claudel C."/>
            <person name="Donnadieu C."/>
            <person name="Faraut T."/>
            <person name="Fievet G."/>
            <person name="Helmstetter N."/>
            <person name="King M."/>
            <person name="Knapp S.J."/>
            <person name="Lai Z."/>
            <person name="Le Paslier M.C."/>
            <person name="Lippi Y."/>
            <person name="Lorenzon L."/>
            <person name="Mandel J.R."/>
            <person name="Marage G."/>
            <person name="Marchand G."/>
            <person name="Marquand E."/>
            <person name="Bret-Mestries E."/>
            <person name="Morien E."/>
            <person name="Nambeesan S."/>
            <person name="Nguyen T."/>
            <person name="Pegot-Espagnet P."/>
            <person name="Pouilly N."/>
            <person name="Raftis F."/>
            <person name="Sallet E."/>
            <person name="Schiex T."/>
            <person name="Thomas J."/>
            <person name="Vandecasteele C."/>
            <person name="Vares D."/>
            <person name="Vear F."/>
            <person name="Vautrin S."/>
            <person name="Crespi M."/>
            <person name="Mangin B."/>
            <person name="Burke J.M."/>
            <person name="Salse J."/>
            <person name="Munos S."/>
            <person name="Vincourt P."/>
            <person name="Rieseberg L.H."/>
            <person name="Langlade N.B."/>
        </authorList>
    </citation>
    <scope>NUCLEOTIDE SEQUENCE</scope>
    <source>
        <tissue evidence="2">Leaves</tissue>
    </source>
</reference>
<accession>A0A9K3DE16</accession>
<dbReference type="PANTHER" id="PTHR34223:SF101">
    <property type="entry name" value="F-BOX DOMAIN-CONTAINING PROTEIN"/>
    <property type="match status" value="1"/>
</dbReference>
<dbReference type="PANTHER" id="PTHR34223">
    <property type="entry name" value="OS11G0201299 PROTEIN"/>
    <property type="match status" value="1"/>
</dbReference>
<dbReference type="InterPro" id="IPR053781">
    <property type="entry name" value="F-box_AtFBL13-like"/>
</dbReference>
<feature type="domain" description="F-box" evidence="1">
    <location>
        <begin position="14"/>
        <end position="67"/>
    </location>
</feature>
<gene>
    <name evidence="2" type="ORF">HanXRQr2_Chr17g0783331</name>
</gene>
<sequence length="383" mass="43306">MDSGRGKIRMNVEGDRLSSLPDDLILKILSFIGTKQAIRTSVLSSRWRYIWTSTPCLDFSTRDFRTLDKFYKFVTGVLSSRKSQIDVSSLELDLLRKASQSFFKRSLNKILNYALSHNVQQLNITCWKGCESRLSRFSSQSLEHLTLIGLSYKHSITTPPTWDMQALTTLTLFGVTLYADNTGESAGLFSNCANLKNLSLSFCKMGSGRFNICHPRLCNLTLERSNEGEKGDVAPQLKNLTIKYWTGIHLISSPNLTSLQYEDYFFPLEVSADLPHLEKVDICIHHCNDRADAHGIVCMLQKLHSVKFLTLNLEIIKILCSYVELISHQPSPFANLKSLEIYPKIHPDSEQTQPKVTTEVKNYFVDGSPGATFTMFSHDVCTP</sequence>
<dbReference type="SMART" id="SM00256">
    <property type="entry name" value="FBOX"/>
    <property type="match status" value="1"/>
</dbReference>
<dbReference type="InterPro" id="IPR001810">
    <property type="entry name" value="F-box_dom"/>
</dbReference>
<dbReference type="Gene3D" id="3.80.10.10">
    <property type="entry name" value="Ribonuclease Inhibitor"/>
    <property type="match status" value="1"/>
</dbReference>
<organism evidence="2 3">
    <name type="scientific">Helianthus annuus</name>
    <name type="common">Common sunflower</name>
    <dbReference type="NCBI Taxonomy" id="4232"/>
    <lineage>
        <taxon>Eukaryota</taxon>
        <taxon>Viridiplantae</taxon>
        <taxon>Streptophyta</taxon>
        <taxon>Embryophyta</taxon>
        <taxon>Tracheophyta</taxon>
        <taxon>Spermatophyta</taxon>
        <taxon>Magnoliopsida</taxon>
        <taxon>eudicotyledons</taxon>
        <taxon>Gunneridae</taxon>
        <taxon>Pentapetalae</taxon>
        <taxon>asterids</taxon>
        <taxon>campanulids</taxon>
        <taxon>Asterales</taxon>
        <taxon>Asteraceae</taxon>
        <taxon>Asteroideae</taxon>
        <taxon>Heliantheae alliance</taxon>
        <taxon>Heliantheae</taxon>
        <taxon>Helianthus</taxon>
    </lineage>
</organism>
<dbReference type="EMBL" id="MNCJ02000332">
    <property type="protein sequence ID" value="KAF5753727.1"/>
    <property type="molecule type" value="Genomic_DNA"/>
</dbReference>
<dbReference type="InterPro" id="IPR053197">
    <property type="entry name" value="F-box_SCFL_complex_component"/>
</dbReference>
<reference evidence="2" key="2">
    <citation type="submission" date="2020-06" db="EMBL/GenBank/DDBJ databases">
        <title>Helianthus annuus Genome sequencing and assembly Release 2.</title>
        <authorList>
            <person name="Gouzy J."/>
            <person name="Langlade N."/>
            <person name="Munos S."/>
        </authorList>
    </citation>
    <scope>NUCLEOTIDE SEQUENCE</scope>
    <source>
        <tissue evidence="2">Leaves</tissue>
    </source>
</reference>
<dbReference type="Gramene" id="mRNA:HanXRQr2_Chr17g0783331">
    <property type="protein sequence ID" value="mRNA:HanXRQr2_Chr17g0783331"/>
    <property type="gene ID" value="HanXRQr2_Chr17g0783331"/>
</dbReference>
<dbReference type="PROSITE" id="PS50181">
    <property type="entry name" value="FBOX"/>
    <property type="match status" value="1"/>
</dbReference>
<name>A0A9K3DE16_HELAN</name>
<keyword evidence="3" id="KW-1185">Reference proteome</keyword>
<proteinExistence type="predicted"/>
<comment type="caution">
    <text evidence="2">The sequence shown here is derived from an EMBL/GenBank/DDBJ whole genome shotgun (WGS) entry which is preliminary data.</text>
</comment>
<dbReference type="Gene3D" id="1.20.1280.50">
    <property type="match status" value="1"/>
</dbReference>
<evidence type="ECO:0000313" key="3">
    <source>
        <dbReference type="Proteomes" id="UP000215914"/>
    </source>
</evidence>
<evidence type="ECO:0000313" key="2">
    <source>
        <dbReference type="EMBL" id="KAF5753727.1"/>
    </source>
</evidence>
<dbReference type="CDD" id="cd22160">
    <property type="entry name" value="F-box_AtFBL13-like"/>
    <property type="match status" value="1"/>
</dbReference>
<dbReference type="SUPFAM" id="SSF52047">
    <property type="entry name" value="RNI-like"/>
    <property type="match status" value="1"/>
</dbReference>
<dbReference type="Pfam" id="PF00646">
    <property type="entry name" value="F-box"/>
    <property type="match status" value="1"/>
</dbReference>
<dbReference type="Proteomes" id="UP000215914">
    <property type="component" value="Unassembled WGS sequence"/>
</dbReference>
<dbReference type="InterPro" id="IPR036047">
    <property type="entry name" value="F-box-like_dom_sf"/>
</dbReference>